<evidence type="ECO:0000313" key="2">
    <source>
        <dbReference type="EMBL" id="KAJ5350708.1"/>
    </source>
</evidence>
<keyword evidence="1" id="KW-0812">Transmembrane</keyword>
<dbReference type="Proteomes" id="UP001148299">
    <property type="component" value="Unassembled WGS sequence"/>
</dbReference>
<comment type="caution">
    <text evidence="2">The sequence shown here is derived from an EMBL/GenBank/DDBJ whole genome shotgun (WGS) entry which is preliminary data.</text>
</comment>
<reference evidence="2" key="2">
    <citation type="journal article" date="2023" name="IMA Fungus">
        <title>Comparative genomic study of the Penicillium genus elucidates a diverse pangenome and 15 lateral gene transfer events.</title>
        <authorList>
            <person name="Petersen C."/>
            <person name="Sorensen T."/>
            <person name="Nielsen M.R."/>
            <person name="Sondergaard T.E."/>
            <person name="Sorensen J.L."/>
            <person name="Fitzpatrick D.A."/>
            <person name="Frisvad J.C."/>
            <person name="Nielsen K.L."/>
        </authorList>
    </citation>
    <scope>NUCLEOTIDE SEQUENCE</scope>
    <source>
        <strain evidence="2">IBT 35675</strain>
    </source>
</reference>
<dbReference type="EMBL" id="JAPZBR010000006">
    <property type="protein sequence ID" value="KAJ5350708.1"/>
    <property type="molecule type" value="Genomic_DNA"/>
</dbReference>
<feature type="transmembrane region" description="Helical" evidence="1">
    <location>
        <begin position="104"/>
        <end position="126"/>
    </location>
</feature>
<sequence>MLLAAPLVTIIGYFDHDPKSPISNQSPSASTCVIASNDQIFDDLDSTDDPDSPEGNWYEYPERFRAIYCVTIFSAYSLLVIVVASQGTFNKLDRSTVIAEFQFIWMYLILAFTGTYGVILFSLMIGSLGSKGFRIGRVVLQSINWAMFFLASFSISVDPEFPFMTNVWRLCAQPLAYAFYVVCAIS</sequence>
<feature type="transmembrane region" description="Helical" evidence="1">
    <location>
        <begin position="138"/>
        <end position="155"/>
    </location>
</feature>
<feature type="transmembrane region" description="Helical" evidence="1">
    <location>
        <begin position="66"/>
        <end position="84"/>
    </location>
</feature>
<organism evidence="2 3">
    <name type="scientific">Penicillium brevicompactum</name>
    <dbReference type="NCBI Taxonomy" id="5074"/>
    <lineage>
        <taxon>Eukaryota</taxon>
        <taxon>Fungi</taxon>
        <taxon>Dikarya</taxon>
        <taxon>Ascomycota</taxon>
        <taxon>Pezizomycotina</taxon>
        <taxon>Eurotiomycetes</taxon>
        <taxon>Eurotiomycetidae</taxon>
        <taxon>Eurotiales</taxon>
        <taxon>Aspergillaceae</taxon>
        <taxon>Penicillium</taxon>
    </lineage>
</organism>
<keyword evidence="3" id="KW-1185">Reference proteome</keyword>
<name>A0A9W9UML2_PENBR</name>
<proteinExistence type="predicted"/>
<protein>
    <submittedName>
        <fullName evidence="2">Uncharacterized protein</fullName>
    </submittedName>
</protein>
<dbReference type="AlphaFoldDB" id="A0A9W9UML2"/>
<accession>A0A9W9UML2</accession>
<evidence type="ECO:0000313" key="3">
    <source>
        <dbReference type="Proteomes" id="UP001148299"/>
    </source>
</evidence>
<gene>
    <name evidence="2" type="ORF">N7541_008435</name>
</gene>
<evidence type="ECO:0000256" key="1">
    <source>
        <dbReference type="SAM" id="Phobius"/>
    </source>
</evidence>
<keyword evidence="1" id="KW-0472">Membrane</keyword>
<reference evidence="2" key="1">
    <citation type="submission" date="2022-12" db="EMBL/GenBank/DDBJ databases">
        <authorList>
            <person name="Petersen C."/>
        </authorList>
    </citation>
    <scope>NUCLEOTIDE SEQUENCE</scope>
    <source>
        <strain evidence="2">IBT 35675</strain>
    </source>
</reference>
<keyword evidence="1" id="KW-1133">Transmembrane helix</keyword>